<feature type="compositionally biased region" description="Acidic residues" evidence="15">
    <location>
        <begin position="820"/>
        <end position="843"/>
    </location>
</feature>
<feature type="region of interest" description="Disordered" evidence="15">
    <location>
        <begin position="779"/>
        <end position="928"/>
    </location>
</feature>
<evidence type="ECO:0000256" key="1">
    <source>
        <dbReference type="ARBA" id="ARBA00004123"/>
    </source>
</evidence>
<dbReference type="Gene3D" id="1.10.1740.100">
    <property type="entry name" value="Set2, Rpb1 interacting domain"/>
    <property type="match status" value="1"/>
</dbReference>
<keyword evidence="6" id="KW-0678">Repressor</keyword>
<dbReference type="InterPro" id="IPR050777">
    <property type="entry name" value="SET2_Histone-Lys_MeTrsfase"/>
</dbReference>
<dbReference type="GO" id="GO:0140955">
    <property type="term" value="F:histone H3K36 trimethyltransferase activity"/>
    <property type="evidence" value="ECO:0007669"/>
    <property type="project" value="UniProtKB-EC"/>
</dbReference>
<feature type="domain" description="Post-SET" evidence="17">
    <location>
        <begin position="313"/>
        <end position="329"/>
    </location>
</feature>
<protein>
    <recommendedName>
        <fullName evidence="4">Histone-lysine N-methyltransferase, H3 lysine-36 specific</fullName>
        <ecNumber evidence="3">2.1.1.359</ecNumber>
    </recommendedName>
    <alternativeName>
        <fullName evidence="13">SET domain-containing protein 2</fullName>
    </alternativeName>
</protein>
<evidence type="ECO:0000259" key="18">
    <source>
        <dbReference type="PROSITE" id="PS51215"/>
    </source>
</evidence>
<feature type="compositionally biased region" description="Polar residues" evidence="15">
    <location>
        <begin position="64"/>
        <end position="94"/>
    </location>
</feature>
<dbReference type="GO" id="GO:0005634">
    <property type="term" value="C:nucleus"/>
    <property type="evidence" value="ECO:0007669"/>
    <property type="project" value="UniProtKB-SubCell"/>
</dbReference>
<dbReference type="SMART" id="SM00570">
    <property type="entry name" value="AWS"/>
    <property type="match status" value="1"/>
</dbReference>
<dbReference type="SMART" id="SM00317">
    <property type="entry name" value="SET"/>
    <property type="match status" value="1"/>
</dbReference>
<proteinExistence type="predicted"/>
<dbReference type="PROSITE" id="PS51568">
    <property type="entry name" value="SAM_MT43_SET2_1"/>
    <property type="match status" value="1"/>
</dbReference>
<feature type="region of interest" description="Disordered" evidence="15">
    <location>
        <begin position="657"/>
        <end position="698"/>
    </location>
</feature>
<dbReference type="PROSITE" id="PS50280">
    <property type="entry name" value="SET"/>
    <property type="match status" value="1"/>
</dbReference>
<dbReference type="Pfam" id="PF08236">
    <property type="entry name" value="SRI"/>
    <property type="match status" value="1"/>
</dbReference>
<evidence type="ECO:0000259" key="16">
    <source>
        <dbReference type="PROSITE" id="PS50280"/>
    </source>
</evidence>
<evidence type="ECO:0000256" key="8">
    <source>
        <dbReference type="ARBA" id="ARBA00022679"/>
    </source>
</evidence>
<accession>A0A9Q5HU32</accession>
<comment type="caution">
    <text evidence="19">The sequence shown here is derived from an EMBL/GenBank/DDBJ whole genome shotgun (WGS) entry which is preliminary data.</text>
</comment>
<dbReference type="InterPro" id="IPR025788">
    <property type="entry name" value="Set2_fungi"/>
</dbReference>
<evidence type="ECO:0000259" key="17">
    <source>
        <dbReference type="PROSITE" id="PS50868"/>
    </source>
</evidence>
<feature type="compositionally biased region" description="Low complexity" evidence="15">
    <location>
        <begin position="892"/>
        <end position="910"/>
    </location>
</feature>
<keyword evidence="11" id="KW-0804">Transcription</keyword>
<evidence type="ECO:0000256" key="9">
    <source>
        <dbReference type="ARBA" id="ARBA00022691"/>
    </source>
</evidence>
<evidence type="ECO:0000256" key="3">
    <source>
        <dbReference type="ARBA" id="ARBA00012178"/>
    </source>
</evidence>
<dbReference type="SUPFAM" id="SSF82199">
    <property type="entry name" value="SET domain"/>
    <property type="match status" value="1"/>
</dbReference>
<comment type="catalytic activity">
    <reaction evidence="14">
        <text>L-lysyl(36)-[histone H3] + 3 S-adenosyl-L-methionine = N(6),N(6),N(6)-trimethyl-L-lysyl(36)-[histone H3] + 3 S-adenosyl-L-homocysteine + 3 H(+)</text>
        <dbReference type="Rhea" id="RHEA:60324"/>
        <dbReference type="Rhea" id="RHEA-COMP:9785"/>
        <dbReference type="Rhea" id="RHEA-COMP:15536"/>
        <dbReference type="ChEBI" id="CHEBI:15378"/>
        <dbReference type="ChEBI" id="CHEBI:29969"/>
        <dbReference type="ChEBI" id="CHEBI:57856"/>
        <dbReference type="ChEBI" id="CHEBI:59789"/>
        <dbReference type="ChEBI" id="CHEBI:61961"/>
        <dbReference type="EC" id="2.1.1.359"/>
    </reaction>
</comment>
<evidence type="ECO:0000256" key="6">
    <source>
        <dbReference type="ARBA" id="ARBA00022491"/>
    </source>
</evidence>
<evidence type="ECO:0000256" key="13">
    <source>
        <dbReference type="ARBA" id="ARBA00030091"/>
    </source>
</evidence>
<evidence type="ECO:0000256" key="12">
    <source>
        <dbReference type="ARBA" id="ARBA00023242"/>
    </source>
</evidence>
<dbReference type="PANTHER" id="PTHR22884">
    <property type="entry name" value="SET DOMAIN PROTEINS"/>
    <property type="match status" value="1"/>
</dbReference>
<name>A0A9Q5HU32_SANBA</name>
<dbReference type="GO" id="GO:0032259">
    <property type="term" value="P:methylation"/>
    <property type="evidence" value="ECO:0007669"/>
    <property type="project" value="UniProtKB-KW"/>
</dbReference>
<evidence type="ECO:0000256" key="11">
    <source>
        <dbReference type="ARBA" id="ARBA00023163"/>
    </source>
</evidence>
<keyword evidence="12" id="KW-0539">Nucleus</keyword>
<dbReference type="PROSITE" id="PS51215">
    <property type="entry name" value="AWS"/>
    <property type="match status" value="1"/>
</dbReference>
<keyword evidence="5" id="KW-0158">Chromosome</keyword>
<dbReference type="EC" id="2.1.1.359" evidence="3"/>
<evidence type="ECO:0000256" key="14">
    <source>
        <dbReference type="ARBA" id="ARBA00047545"/>
    </source>
</evidence>
<evidence type="ECO:0000256" key="2">
    <source>
        <dbReference type="ARBA" id="ARBA00004286"/>
    </source>
</evidence>
<gene>
    <name evidence="19" type="ORF">A7U60_g6914</name>
</gene>
<feature type="compositionally biased region" description="Low complexity" evidence="15">
    <location>
        <begin position="784"/>
        <end position="803"/>
    </location>
</feature>
<dbReference type="InterPro" id="IPR046341">
    <property type="entry name" value="SET_dom_sf"/>
</dbReference>
<dbReference type="EMBL" id="LNZH02000205">
    <property type="protein sequence ID" value="OCB86018.1"/>
    <property type="molecule type" value="Genomic_DNA"/>
</dbReference>
<feature type="region of interest" description="Disordered" evidence="15">
    <location>
        <begin position="1"/>
        <end position="104"/>
    </location>
</feature>
<dbReference type="InterPro" id="IPR001214">
    <property type="entry name" value="SET_dom"/>
</dbReference>
<dbReference type="GO" id="GO:0006355">
    <property type="term" value="P:regulation of DNA-templated transcription"/>
    <property type="evidence" value="ECO:0007669"/>
    <property type="project" value="InterPro"/>
</dbReference>
<keyword evidence="10" id="KW-0805">Transcription regulation</keyword>
<evidence type="ECO:0000256" key="7">
    <source>
        <dbReference type="ARBA" id="ARBA00022603"/>
    </source>
</evidence>
<evidence type="ECO:0000256" key="15">
    <source>
        <dbReference type="SAM" id="MobiDB-lite"/>
    </source>
</evidence>
<dbReference type="CDD" id="cd19172">
    <property type="entry name" value="SET_SETD2"/>
    <property type="match status" value="1"/>
</dbReference>
<dbReference type="Pfam" id="PF17907">
    <property type="entry name" value="AWS"/>
    <property type="match status" value="1"/>
</dbReference>
<evidence type="ECO:0000256" key="10">
    <source>
        <dbReference type="ARBA" id="ARBA00023015"/>
    </source>
</evidence>
<sequence length="928" mass="103976">MAANHVKPKIEESDVDMDDSEPDVKPKRSPSVSVPPTPSPTDGGTSVKPSPSPAPVLDSKRSRNGSPSKKGTPSRSSSTPAPGSTSKANGNGNAASKPGPQLIGDLPRAEKEAMKTFVELEENYYQYSTLGLSREELESMTCDCRDEPDMACGHSSDCINRLTQVECLEDDCRCRGYCKNQRMQRKDYANMEIVLTERKGFGLRAGSDIQKDAFIYEYIGDVVNHPSFKKRMRAYAEEGIRHFYFMMLQKDEYIDATKRGGIGRFANHSCNPNCYVAKWTVGQHVRMGIYAKRNIKKYEELTFNYNVDRYGHDAQPCYCGEPNCVGFLGGKTQTDVAAMDDLYLDALGISEEVEMYGLKGTTKKKGKKLDEDYVPILKPLIEKDIPKVVQAIRQTQSKKVLLKLLSRVKMTDDQPALRQIMRLRGYSLMCNILKDYLSDIEICTIVMDSLLTWPLLQRNKVEDSKIEEPIDELANHESETVSSLAKKACCLLLEHWASLETGYRIPKRLKGDGEEASTPSTPAEVITFEEQPSYKKVKQMLNGGERVSPAVQIKPLGRRRCEPPRVRPMFPVSKNNSKTKEEKVEVEVEAEAKKYWWQFLNVDPQQVKEKLKEQKEAEQKALPTAAPRPFVLYDRKDPNEVIADAVRKAEEKKREEARIAAEKEQKEKEEVERRARRAREKERAQKRNMTPEEREALKEKRLQKLVGQIVVKCLSKHKDQLDHDTFKKKAKELTCIIAEKEKRSNSYQQGKLDALSDEKVIKIKKFAKEYIAKLLRRMEKQNSEGKSSSSHTSSRPSGSGSTSKDVERDRDQELMMSVEDALDLGPDDNELEDGGLEDEEEEKSGDPSPASDLTGRGPGPAVTVVGRDVSVDAADLDVDGDVQMGGGGSGGMSRRSFGSSTTLTPTSSPLKSRWDQAPGPSASIPTDL</sequence>
<dbReference type="GO" id="GO:0005694">
    <property type="term" value="C:chromosome"/>
    <property type="evidence" value="ECO:0007669"/>
    <property type="project" value="UniProtKB-SubCell"/>
</dbReference>
<dbReference type="OrthoDB" id="422362at2759"/>
<evidence type="ECO:0000313" key="19">
    <source>
        <dbReference type="EMBL" id="OCB86018.1"/>
    </source>
</evidence>
<evidence type="ECO:0000256" key="5">
    <source>
        <dbReference type="ARBA" id="ARBA00022454"/>
    </source>
</evidence>
<reference evidence="19" key="1">
    <citation type="submission" date="2016-06" db="EMBL/GenBank/DDBJ databases">
        <title>Draft Genome sequence of the fungus Inonotus baumii.</title>
        <authorList>
            <person name="Zhu H."/>
            <person name="Lin W."/>
        </authorList>
    </citation>
    <scope>NUCLEOTIDE SEQUENCE</scope>
    <source>
        <strain evidence="19">821</strain>
    </source>
</reference>
<keyword evidence="9" id="KW-0949">S-adenosyl-L-methionine</keyword>
<feature type="domain" description="AWS" evidence="18">
    <location>
        <begin position="137"/>
        <end position="187"/>
    </location>
</feature>
<dbReference type="Pfam" id="PF00856">
    <property type="entry name" value="SET"/>
    <property type="match status" value="1"/>
</dbReference>
<comment type="subcellular location">
    <subcellularLocation>
        <location evidence="2">Chromosome</location>
    </subcellularLocation>
    <subcellularLocation>
        <location evidence="1">Nucleus</location>
    </subcellularLocation>
</comment>
<dbReference type="InterPro" id="IPR013257">
    <property type="entry name" value="SRI"/>
</dbReference>
<dbReference type="PROSITE" id="PS50868">
    <property type="entry name" value="POST_SET"/>
    <property type="match status" value="1"/>
</dbReference>
<dbReference type="Gene3D" id="2.170.270.10">
    <property type="entry name" value="SET domain"/>
    <property type="match status" value="1"/>
</dbReference>
<dbReference type="SMART" id="SM00508">
    <property type="entry name" value="PostSET"/>
    <property type="match status" value="1"/>
</dbReference>
<feature type="compositionally biased region" description="Basic and acidic residues" evidence="15">
    <location>
        <begin position="804"/>
        <end position="813"/>
    </location>
</feature>
<keyword evidence="8" id="KW-0808">Transferase</keyword>
<dbReference type="InterPro" id="IPR003616">
    <property type="entry name" value="Post-SET_dom"/>
</dbReference>
<evidence type="ECO:0000313" key="20">
    <source>
        <dbReference type="Proteomes" id="UP000757232"/>
    </source>
</evidence>
<feature type="domain" description="SET" evidence="16">
    <location>
        <begin position="189"/>
        <end position="306"/>
    </location>
</feature>
<keyword evidence="20" id="KW-1185">Reference proteome</keyword>
<dbReference type="InterPro" id="IPR044437">
    <property type="entry name" value="SETD2/Set2_SET"/>
</dbReference>
<dbReference type="AlphaFoldDB" id="A0A9Q5HU32"/>
<organism evidence="19 20">
    <name type="scientific">Sanghuangporus baumii</name>
    <name type="common">Phellinus baumii</name>
    <dbReference type="NCBI Taxonomy" id="108892"/>
    <lineage>
        <taxon>Eukaryota</taxon>
        <taxon>Fungi</taxon>
        <taxon>Dikarya</taxon>
        <taxon>Basidiomycota</taxon>
        <taxon>Agaricomycotina</taxon>
        <taxon>Agaricomycetes</taxon>
        <taxon>Hymenochaetales</taxon>
        <taxon>Hymenochaetaceae</taxon>
        <taxon>Sanghuangporus</taxon>
    </lineage>
</organism>
<dbReference type="Proteomes" id="UP000757232">
    <property type="component" value="Unassembled WGS sequence"/>
</dbReference>
<evidence type="ECO:0000256" key="4">
    <source>
        <dbReference type="ARBA" id="ARBA00018028"/>
    </source>
</evidence>
<dbReference type="InterPro" id="IPR038190">
    <property type="entry name" value="SRI_sf"/>
</dbReference>
<dbReference type="InterPro" id="IPR006560">
    <property type="entry name" value="AWS_dom"/>
</dbReference>
<keyword evidence="7" id="KW-0489">Methyltransferase</keyword>